<evidence type="ECO:0000256" key="3">
    <source>
        <dbReference type="ARBA" id="ARBA00009347"/>
    </source>
</evidence>
<dbReference type="FunFam" id="2.40.110.10:FF:000002">
    <property type="entry name" value="Acyl-CoA dehydrogenase fadE12"/>
    <property type="match status" value="1"/>
</dbReference>
<comment type="function">
    <text evidence="7">Catalyzes the dehydrogenation at the alpha-beta position of ACP-bound acyl chains. This results in the introduction of a double bond in the lipidic chain, which is further transferred to the epsilon-amino group of lysine residue in the mycobactin core by MbtK.</text>
</comment>
<evidence type="ECO:0000259" key="12">
    <source>
        <dbReference type="Pfam" id="PF02771"/>
    </source>
</evidence>
<dbReference type="FunFam" id="1.10.540.10:FF:000009">
    <property type="entry name" value="Probable acyl-CoA dehydrogenase"/>
    <property type="match status" value="1"/>
</dbReference>
<dbReference type="AlphaFoldDB" id="A0A4P7D8R4"/>
<dbReference type="InterPro" id="IPR050741">
    <property type="entry name" value="Acyl-CoA_dehydrogenase"/>
</dbReference>
<keyword evidence="5" id="KW-0274">FAD</keyword>
<feature type="domain" description="Acyl-CoA dehydrogenase/oxidase C-terminal" evidence="10">
    <location>
        <begin position="228"/>
        <end position="375"/>
    </location>
</feature>
<dbReference type="InterPro" id="IPR009100">
    <property type="entry name" value="AcylCoA_DH/oxidase_NM_dom_sf"/>
</dbReference>
<dbReference type="Proteomes" id="UP000295727">
    <property type="component" value="Chromosome 4"/>
</dbReference>
<dbReference type="Gene3D" id="2.40.110.10">
    <property type="entry name" value="Butyryl-CoA Dehydrogenase, subunit A, domain 2"/>
    <property type="match status" value="1"/>
</dbReference>
<dbReference type="OrthoDB" id="9770681at2"/>
<dbReference type="InterPro" id="IPR009075">
    <property type="entry name" value="AcylCo_DH/oxidase_C"/>
</dbReference>
<comment type="similarity">
    <text evidence="3">Belongs to the acyl-CoA dehydrogenase family.</text>
</comment>
<evidence type="ECO:0000256" key="2">
    <source>
        <dbReference type="ARBA" id="ARBA00005102"/>
    </source>
</evidence>
<evidence type="ECO:0000256" key="8">
    <source>
        <dbReference type="ARBA" id="ARBA00040394"/>
    </source>
</evidence>
<dbReference type="InterPro" id="IPR037069">
    <property type="entry name" value="AcylCoA_DH/ox_N_sf"/>
</dbReference>
<dbReference type="FunFam" id="1.20.140.10:FF:000001">
    <property type="entry name" value="Acyl-CoA dehydrogenase"/>
    <property type="match status" value="1"/>
</dbReference>
<protein>
    <recommendedName>
        <fullName evidence="8">Acyl-[acyl-carrier-protein] dehydrogenase MbtN</fullName>
    </recommendedName>
    <alternativeName>
        <fullName evidence="9">Mycobactin synthase protein N</fullName>
    </alternativeName>
</protein>
<evidence type="ECO:0000256" key="6">
    <source>
        <dbReference type="ARBA" id="ARBA00023002"/>
    </source>
</evidence>
<evidence type="ECO:0000313" key="13">
    <source>
        <dbReference type="EMBL" id="QBR03570.1"/>
    </source>
</evidence>
<dbReference type="PANTHER" id="PTHR48083">
    <property type="entry name" value="MEDIUM-CHAIN SPECIFIC ACYL-COA DEHYDROGENASE, MITOCHONDRIAL-RELATED"/>
    <property type="match status" value="1"/>
</dbReference>
<dbReference type="InterPro" id="IPR046373">
    <property type="entry name" value="Acyl-CoA_Oxase/DH_mid-dom_sf"/>
</dbReference>
<dbReference type="Gene3D" id="1.10.540.10">
    <property type="entry name" value="Acyl-CoA dehydrogenase/oxidase, N-terminal domain"/>
    <property type="match status" value="1"/>
</dbReference>
<evidence type="ECO:0000313" key="14">
    <source>
        <dbReference type="Proteomes" id="UP000295727"/>
    </source>
</evidence>
<evidence type="ECO:0000259" key="11">
    <source>
        <dbReference type="Pfam" id="PF02770"/>
    </source>
</evidence>
<evidence type="ECO:0000256" key="9">
    <source>
        <dbReference type="ARBA" id="ARBA00042660"/>
    </source>
</evidence>
<name>A0A4P7D8R4_9BURK</name>
<keyword evidence="6" id="KW-0560">Oxidoreductase</keyword>
<keyword evidence="14" id="KW-1185">Reference proteome</keyword>
<evidence type="ECO:0000256" key="4">
    <source>
        <dbReference type="ARBA" id="ARBA00022630"/>
    </source>
</evidence>
<reference evidence="13 14" key="1">
    <citation type="submission" date="2019-03" db="EMBL/GenBank/DDBJ databases">
        <title>Paraburkholderia sp. 7MH5, isolated from subtropical forest soil.</title>
        <authorList>
            <person name="Gao Z.-H."/>
            <person name="Qiu L.-H."/>
        </authorList>
    </citation>
    <scope>NUCLEOTIDE SEQUENCE [LARGE SCALE GENOMIC DNA]</scope>
    <source>
        <strain evidence="13 14">7MH5</strain>
    </source>
</reference>
<sequence>MRSIFREDHELFREQARRFIDREIVPFHQQWEHDGIVPKSIWLRAGAEGLLCCTIPEEYGGGGGDFGHAAILIEELARVNASGIGFPLHSDIVAPYIYAYGTEDQKRNWLPKLARGEHIGAIAMTEPGTGSDLKSVRTTARREGDNYIINGQKTFITNGQNASLVILVCKTAPKLGSKGVSLIVVEDGTPGFSKGRKLEKIGLRAQDTSELFFEDVRIPVTQRLGDENAGFSYLMHELAQERLVIAVRAVASIEGMLERTLQYTRDRKVFGQAIFDFQNARFKLAHARARAEMVRIYVDDCIARHLRRELSPVDAAMAKLNATELQNQLLDDFLQLHGGYGYMSEYVVGTAWVDARVMRIYGGTDEIMKEIIARTL</sequence>
<dbReference type="KEGG" id="ppai:E1956_41370"/>
<dbReference type="Pfam" id="PF02771">
    <property type="entry name" value="Acyl-CoA_dh_N"/>
    <property type="match status" value="1"/>
</dbReference>
<evidence type="ECO:0000256" key="5">
    <source>
        <dbReference type="ARBA" id="ARBA00022827"/>
    </source>
</evidence>
<gene>
    <name evidence="13" type="ORF">E1956_41370</name>
</gene>
<dbReference type="SUPFAM" id="SSF56645">
    <property type="entry name" value="Acyl-CoA dehydrogenase NM domain-like"/>
    <property type="match status" value="1"/>
</dbReference>
<organism evidence="13 14">
    <name type="scientific">Paraburkholderia pallida</name>
    <dbReference type="NCBI Taxonomy" id="2547399"/>
    <lineage>
        <taxon>Bacteria</taxon>
        <taxon>Pseudomonadati</taxon>
        <taxon>Pseudomonadota</taxon>
        <taxon>Betaproteobacteria</taxon>
        <taxon>Burkholderiales</taxon>
        <taxon>Burkholderiaceae</taxon>
        <taxon>Paraburkholderia</taxon>
    </lineage>
</organism>
<dbReference type="PANTHER" id="PTHR48083:SF20">
    <property type="entry name" value="LONG-CHAIN SPECIFIC ACYL-COA DEHYDROGENASE, MITOCHONDRIAL"/>
    <property type="match status" value="1"/>
</dbReference>
<dbReference type="InterPro" id="IPR006091">
    <property type="entry name" value="Acyl-CoA_Oxase/DH_mid-dom"/>
</dbReference>
<dbReference type="Pfam" id="PF00441">
    <property type="entry name" value="Acyl-CoA_dh_1"/>
    <property type="match status" value="1"/>
</dbReference>
<dbReference type="GO" id="GO:0003995">
    <property type="term" value="F:acyl-CoA dehydrogenase activity"/>
    <property type="evidence" value="ECO:0007669"/>
    <property type="project" value="TreeGrafter"/>
</dbReference>
<dbReference type="Gene3D" id="1.20.140.10">
    <property type="entry name" value="Butyryl-CoA Dehydrogenase, subunit A, domain 3"/>
    <property type="match status" value="1"/>
</dbReference>
<evidence type="ECO:0000259" key="10">
    <source>
        <dbReference type="Pfam" id="PF00441"/>
    </source>
</evidence>
<feature type="domain" description="Acyl-CoA dehydrogenase/oxidase N-terminal" evidence="12">
    <location>
        <begin position="7"/>
        <end position="117"/>
    </location>
</feature>
<dbReference type="GO" id="GO:0005737">
    <property type="term" value="C:cytoplasm"/>
    <property type="evidence" value="ECO:0007669"/>
    <property type="project" value="TreeGrafter"/>
</dbReference>
<proteinExistence type="inferred from homology"/>
<comment type="cofactor">
    <cofactor evidence="1">
        <name>FAD</name>
        <dbReference type="ChEBI" id="CHEBI:57692"/>
    </cofactor>
</comment>
<evidence type="ECO:0000256" key="1">
    <source>
        <dbReference type="ARBA" id="ARBA00001974"/>
    </source>
</evidence>
<dbReference type="EMBL" id="CP038151">
    <property type="protein sequence ID" value="QBR03570.1"/>
    <property type="molecule type" value="Genomic_DNA"/>
</dbReference>
<dbReference type="SUPFAM" id="SSF47203">
    <property type="entry name" value="Acyl-CoA dehydrogenase C-terminal domain-like"/>
    <property type="match status" value="1"/>
</dbReference>
<evidence type="ECO:0000256" key="7">
    <source>
        <dbReference type="ARBA" id="ARBA00037085"/>
    </source>
</evidence>
<dbReference type="GO" id="GO:0050660">
    <property type="term" value="F:flavin adenine dinucleotide binding"/>
    <property type="evidence" value="ECO:0007669"/>
    <property type="project" value="InterPro"/>
</dbReference>
<feature type="domain" description="Acyl-CoA oxidase/dehydrogenase middle" evidence="11">
    <location>
        <begin position="121"/>
        <end position="216"/>
    </location>
</feature>
<dbReference type="InterPro" id="IPR036250">
    <property type="entry name" value="AcylCo_DH-like_C"/>
</dbReference>
<dbReference type="GO" id="GO:0033539">
    <property type="term" value="P:fatty acid beta-oxidation using acyl-CoA dehydrogenase"/>
    <property type="evidence" value="ECO:0007669"/>
    <property type="project" value="TreeGrafter"/>
</dbReference>
<comment type="pathway">
    <text evidence="2">Siderophore biosynthesis; mycobactin biosynthesis.</text>
</comment>
<accession>A0A4P7D8R4</accession>
<dbReference type="InterPro" id="IPR013786">
    <property type="entry name" value="AcylCoA_DH/ox_N"/>
</dbReference>
<dbReference type="RefSeq" id="WP_134759116.1">
    <property type="nucleotide sequence ID" value="NZ_CP038151.1"/>
</dbReference>
<dbReference type="Pfam" id="PF02770">
    <property type="entry name" value="Acyl-CoA_dh_M"/>
    <property type="match status" value="1"/>
</dbReference>
<keyword evidence="4" id="KW-0285">Flavoprotein</keyword>